<evidence type="ECO:0000313" key="9">
    <source>
        <dbReference type="Proteomes" id="UP001055057"/>
    </source>
</evidence>
<dbReference type="Proteomes" id="UP001055057">
    <property type="component" value="Unassembled WGS sequence"/>
</dbReference>
<dbReference type="InterPro" id="IPR051907">
    <property type="entry name" value="DoxX-like_oxidoreductase"/>
</dbReference>
<reference evidence="8" key="2">
    <citation type="submission" date="2021-08" db="EMBL/GenBank/DDBJ databases">
        <authorList>
            <person name="Tani A."/>
            <person name="Ola A."/>
            <person name="Ogura Y."/>
            <person name="Katsura K."/>
            <person name="Hayashi T."/>
        </authorList>
    </citation>
    <scope>NUCLEOTIDE SEQUENCE</scope>
    <source>
        <strain evidence="8">DSM 23632</strain>
    </source>
</reference>
<dbReference type="PANTHER" id="PTHR33452:SF4">
    <property type="entry name" value="BLL4328 PROTEIN"/>
    <property type="match status" value="1"/>
</dbReference>
<evidence type="ECO:0000256" key="7">
    <source>
        <dbReference type="SAM" id="Phobius"/>
    </source>
</evidence>
<organism evidence="8 9">
    <name type="scientific">Methylobacterium trifolii</name>
    <dbReference type="NCBI Taxonomy" id="1003092"/>
    <lineage>
        <taxon>Bacteria</taxon>
        <taxon>Pseudomonadati</taxon>
        <taxon>Pseudomonadota</taxon>
        <taxon>Alphaproteobacteria</taxon>
        <taxon>Hyphomicrobiales</taxon>
        <taxon>Methylobacteriaceae</taxon>
        <taxon>Methylobacterium</taxon>
    </lineage>
</organism>
<sequence length="137" mass="14947">MNDPFARLNGFSPYALSVLRIVTGLLFIAHGTQKFFDLPPRTNPAPQLLSLFGIGGLLELVGGALIILGLFTRPVAFLLSGQMAVAYFMFHAPKSVYPSVNGGEPAILFCFVFLYLCFAGPGLWSVDATRTRSRGWF</sequence>
<proteinExistence type="inferred from homology"/>
<feature type="transmembrane region" description="Helical" evidence="7">
    <location>
        <begin position="105"/>
        <end position="124"/>
    </location>
</feature>
<dbReference type="PANTHER" id="PTHR33452">
    <property type="entry name" value="OXIDOREDUCTASE CATD-RELATED"/>
    <property type="match status" value="1"/>
</dbReference>
<dbReference type="EMBL" id="BPRB01000028">
    <property type="protein sequence ID" value="GJE58347.1"/>
    <property type="molecule type" value="Genomic_DNA"/>
</dbReference>
<keyword evidence="6 7" id="KW-0472">Membrane</keyword>
<evidence type="ECO:0000256" key="4">
    <source>
        <dbReference type="ARBA" id="ARBA00022692"/>
    </source>
</evidence>
<feature type="transmembrane region" description="Helical" evidence="7">
    <location>
        <begin position="75"/>
        <end position="93"/>
    </location>
</feature>
<dbReference type="InterPro" id="IPR032808">
    <property type="entry name" value="DoxX"/>
</dbReference>
<dbReference type="Pfam" id="PF07681">
    <property type="entry name" value="DoxX"/>
    <property type="match status" value="1"/>
</dbReference>
<keyword evidence="5 7" id="KW-1133">Transmembrane helix</keyword>
<keyword evidence="3" id="KW-1003">Cell membrane</keyword>
<keyword evidence="4 7" id="KW-0812">Transmembrane</keyword>
<name>A0ABQ4TUI8_9HYPH</name>
<evidence type="ECO:0000256" key="1">
    <source>
        <dbReference type="ARBA" id="ARBA00004651"/>
    </source>
</evidence>
<protein>
    <recommendedName>
        <fullName evidence="10">DoxX family protein</fullName>
    </recommendedName>
</protein>
<feature type="transmembrane region" description="Helical" evidence="7">
    <location>
        <begin position="49"/>
        <end position="68"/>
    </location>
</feature>
<accession>A0ABQ4TUI8</accession>
<keyword evidence="9" id="KW-1185">Reference proteome</keyword>
<reference evidence="8" key="1">
    <citation type="journal article" date="2021" name="Front. Microbiol.">
        <title>Comprehensive Comparative Genomics and Phenotyping of Methylobacterium Species.</title>
        <authorList>
            <person name="Alessa O."/>
            <person name="Ogura Y."/>
            <person name="Fujitani Y."/>
            <person name="Takami H."/>
            <person name="Hayashi T."/>
            <person name="Sahin N."/>
            <person name="Tani A."/>
        </authorList>
    </citation>
    <scope>NUCLEOTIDE SEQUENCE</scope>
    <source>
        <strain evidence="8">DSM 23632</strain>
    </source>
</reference>
<evidence type="ECO:0000256" key="5">
    <source>
        <dbReference type="ARBA" id="ARBA00022989"/>
    </source>
</evidence>
<evidence type="ECO:0000256" key="6">
    <source>
        <dbReference type="ARBA" id="ARBA00023136"/>
    </source>
</evidence>
<evidence type="ECO:0008006" key="10">
    <source>
        <dbReference type="Google" id="ProtNLM"/>
    </source>
</evidence>
<feature type="transmembrane region" description="Helical" evidence="7">
    <location>
        <begin position="12"/>
        <end position="29"/>
    </location>
</feature>
<dbReference type="RefSeq" id="WP_238180980.1">
    <property type="nucleotide sequence ID" value="NZ_BPRB01000028.1"/>
</dbReference>
<evidence type="ECO:0000313" key="8">
    <source>
        <dbReference type="EMBL" id="GJE58347.1"/>
    </source>
</evidence>
<gene>
    <name evidence="8" type="ORF">MPOCJGCO_0426</name>
</gene>
<evidence type="ECO:0000256" key="2">
    <source>
        <dbReference type="ARBA" id="ARBA00006679"/>
    </source>
</evidence>
<evidence type="ECO:0000256" key="3">
    <source>
        <dbReference type="ARBA" id="ARBA00022475"/>
    </source>
</evidence>
<comment type="subcellular location">
    <subcellularLocation>
        <location evidence="1">Cell membrane</location>
        <topology evidence="1">Multi-pass membrane protein</topology>
    </subcellularLocation>
</comment>
<comment type="similarity">
    <text evidence="2">Belongs to the DoxX family.</text>
</comment>
<comment type="caution">
    <text evidence="8">The sequence shown here is derived from an EMBL/GenBank/DDBJ whole genome shotgun (WGS) entry which is preliminary data.</text>
</comment>